<dbReference type="EMBL" id="OU892280">
    <property type="protein sequence ID" value="CAG9768136.1"/>
    <property type="molecule type" value="Genomic_DNA"/>
</dbReference>
<feature type="domain" description="OTU" evidence="1">
    <location>
        <begin position="111"/>
        <end position="136"/>
    </location>
</feature>
<dbReference type="CDD" id="cd22744">
    <property type="entry name" value="OTU"/>
    <property type="match status" value="1"/>
</dbReference>
<proteinExistence type="predicted"/>
<organism evidence="2 3">
    <name type="scientific">Ceutorhynchus assimilis</name>
    <name type="common">cabbage seed weevil</name>
    <dbReference type="NCBI Taxonomy" id="467358"/>
    <lineage>
        <taxon>Eukaryota</taxon>
        <taxon>Metazoa</taxon>
        <taxon>Ecdysozoa</taxon>
        <taxon>Arthropoda</taxon>
        <taxon>Hexapoda</taxon>
        <taxon>Insecta</taxon>
        <taxon>Pterygota</taxon>
        <taxon>Neoptera</taxon>
        <taxon>Endopterygota</taxon>
        <taxon>Coleoptera</taxon>
        <taxon>Polyphaga</taxon>
        <taxon>Cucujiformia</taxon>
        <taxon>Curculionidae</taxon>
        <taxon>Ceutorhynchinae</taxon>
        <taxon>Ceutorhynchus</taxon>
    </lineage>
</organism>
<dbReference type="Gene3D" id="3.90.70.80">
    <property type="match status" value="1"/>
</dbReference>
<evidence type="ECO:0000313" key="2">
    <source>
        <dbReference type="EMBL" id="CAG9768136.1"/>
    </source>
</evidence>
<evidence type="ECO:0000313" key="3">
    <source>
        <dbReference type="Proteomes" id="UP001152799"/>
    </source>
</evidence>
<accession>A0A9N9QQD7</accession>
<name>A0A9N9QQD7_9CUCU</name>
<dbReference type="Proteomes" id="UP001152799">
    <property type="component" value="Chromosome 4"/>
</dbReference>
<dbReference type="AlphaFoldDB" id="A0A9N9QQD7"/>
<evidence type="ECO:0000259" key="1">
    <source>
        <dbReference type="PROSITE" id="PS50802"/>
    </source>
</evidence>
<sequence length="136" mass="15605">MTDTTWHLSTPKELKREYKEMHNMDRVEIIPIILSKLKNNNNNNENMVNNNNVNKSLPGDRQGGFGADAKLDSLRDVGDRKLNRRATVIQKPTADLNLILNNNQYKETTTFLRVDIVGDGSCLFRAVSKFLYDHQD</sequence>
<protein>
    <recommendedName>
        <fullName evidence="1">OTU domain-containing protein</fullName>
    </recommendedName>
</protein>
<keyword evidence="3" id="KW-1185">Reference proteome</keyword>
<reference evidence="2" key="1">
    <citation type="submission" date="2022-01" db="EMBL/GenBank/DDBJ databases">
        <authorList>
            <person name="King R."/>
        </authorList>
    </citation>
    <scope>NUCLEOTIDE SEQUENCE</scope>
</reference>
<dbReference type="InterPro" id="IPR003323">
    <property type="entry name" value="OTU_dom"/>
</dbReference>
<dbReference type="PROSITE" id="PS50802">
    <property type="entry name" value="OTU"/>
    <property type="match status" value="1"/>
</dbReference>
<gene>
    <name evidence="2" type="ORF">CEUTPL_LOCUS8684</name>
</gene>
<dbReference type="OrthoDB" id="6782915at2759"/>